<evidence type="ECO:0000313" key="1">
    <source>
        <dbReference type="RefSeq" id="XP_016513904.1"/>
    </source>
</evidence>
<proteinExistence type="predicted"/>
<accession>A0A1S4DKU6</accession>
<name>A0A1S4DKU6_TOBAC</name>
<dbReference type="OrthoDB" id="66881at2759"/>
<dbReference type="AlphaFoldDB" id="A0A1S4DKU6"/>
<dbReference type="RefSeq" id="XP_016513904.1">
    <property type="nucleotide sequence ID" value="XM_016658418.1"/>
</dbReference>
<dbReference type="KEGG" id="nta:107830776"/>
<dbReference type="PaxDb" id="4097-A0A1S4DKU6"/>
<organism evidence="1">
    <name type="scientific">Nicotiana tabacum</name>
    <name type="common">Common tobacco</name>
    <dbReference type="NCBI Taxonomy" id="4097"/>
    <lineage>
        <taxon>Eukaryota</taxon>
        <taxon>Viridiplantae</taxon>
        <taxon>Streptophyta</taxon>
        <taxon>Embryophyta</taxon>
        <taxon>Tracheophyta</taxon>
        <taxon>Spermatophyta</taxon>
        <taxon>Magnoliopsida</taxon>
        <taxon>eudicotyledons</taxon>
        <taxon>Gunneridae</taxon>
        <taxon>Pentapetalae</taxon>
        <taxon>asterids</taxon>
        <taxon>lamiids</taxon>
        <taxon>Solanales</taxon>
        <taxon>Solanaceae</taxon>
        <taxon>Nicotianoideae</taxon>
        <taxon>Nicotianeae</taxon>
        <taxon>Nicotiana</taxon>
    </lineage>
</organism>
<gene>
    <name evidence="1" type="primary">LOC107830776</name>
</gene>
<protein>
    <submittedName>
        <fullName evidence="1">Uncharacterized protein</fullName>
    </submittedName>
</protein>
<sequence length="112" mass="12940">MDYAEMRSTRATELVKDKCITVIRFQKSAIDLVAEVARLNVILLKMFEFSTIDYMARYANACYAIQEGSAFAKVYKDGHRIRVLELAFAKRKKRQLRPHAFGLRVCNCVTRS</sequence>
<reference evidence="1" key="1">
    <citation type="submission" date="2025-08" db="UniProtKB">
        <authorList>
            <consortium name="RefSeq"/>
        </authorList>
    </citation>
    <scope>IDENTIFICATION</scope>
</reference>